<reference evidence="3" key="1">
    <citation type="submission" date="2016-01" db="EMBL/GenBank/DDBJ databases">
        <title>Complete genome sequence of Microbulbifer sp. CCB-MM1, a halophile isolated from Matang Mangrove Forest, Perak.</title>
        <authorList>
            <person name="Moh T.H."/>
            <person name="Dinesh B."/>
            <person name="Lau N.-S."/>
            <person name="Go F."/>
            <person name="Alexander Chong S.-C."/>
        </authorList>
    </citation>
    <scope>NUCLEOTIDE SEQUENCE [LARGE SCALE GENOMIC DNA]</scope>
    <source>
        <strain evidence="3">CCB-MM1</strain>
    </source>
</reference>
<organism evidence="2 3">
    <name type="scientific">Microbulbifer aggregans</name>
    <dbReference type="NCBI Taxonomy" id="1769779"/>
    <lineage>
        <taxon>Bacteria</taxon>
        <taxon>Pseudomonadati</taxon>
        <taxon>Pseudomonadota</taxon>
        <taxon>Gammaproteobacteria</taxon>
        <taxon>Cellvibrionales</taxon>
        <taxon>Microbulbiferaceae</taxon>
        <taxon>Microbulbifer</taxon>
    </lineage>
</organism>
<feature type="domain" description="Putative zinc-finger" evidence="1">
    <location>
        <begin position="4"/>
        <end position="38"/>
    </location>
</feature>
<dbReference type="OrthoDB" id="8374021at2"/>
<accession>A0A1C9WBP1</accession>
<gene>
    <name evidence="2" type="ORF">AUP74_03202</name>
</gene>
<dbReference type="Pfam" id="PF13490">
    <property type="entry name" value="zf-HC2"/>
    <property type="match status" value="1"/>
</dbReference>
<evidence type="ECO:0000313" key="2">
    <source>
        <dbReference type="EMBL" id="AOS98568.1"/>
    </source>
</evidence>
<dbReference type="KEGG" id="micc:AUP74_03202"/>
<keyword evidence="3" id="KW-1185">Reference proteome</keyword>
<evidence type="ECO:0000259" key="1">
    <source>
        <dbReference type="Pfam" id="PF13490"/>
    </source>
</evidence>
<dbReference type="RefSeq" id="WP_069948418.1">
    <property type="nucleotide sequence ID" value="NZ_CP014143.1"/>
</dbReference>
<proteinExistence type="predicted"/>
<dbReference type="InterPro" id="IPR027383">
    <property type="entry name" value="Znf_put"/>
</dbReference>
<protein>
    <recommendedName>
        <fullName evidence="1">Putative zinc-finger domain-containing protein</fullName>
    </recommendedName>
</protein>
<dbReference type="EMBL" id="CP014143">
    <property type="protein sequence ID" value="AOS98568.1"/>
    <property type="molecule type" value="Genomic_DNA"/>
</dbReference>
<name>A0A1C9WBP1_9GAMM</name>
<dbReference type="STRING" id="1769779.AUP74_03202"/>
<sequence>MKSCREITRLVSEAQERELGLSERMGLRMHLAICRGCRNFAEQMEAMRKICRAYARRDEDSSGKK</sequence>
<dbReference type="AlphaFoldDB" id="A0A1C9WBP1"/>
<dbReference type="Proteomes" id="UP000095672">
    <property type="component" value="Chromosome"/>
</dbReference>
<evidence type="ECO:0000313" key="3">
    <source>
        <dbReference type="Proteomes" id="UP000095672"/>
    </source>
</evidence>